<accession>E1RIX1</accession>
<gene>
    <name evidence="1" type="ordered locus">Mpet_0785</name>
</gene>
<dbReference type="Proteomes" id="UP000006565">
    <property type="component" value="Chromosome"/>
</dbReference>
<dbReference type="KEGG" id="mpi:Mpet_0785"/>
<organism evidence="1 2">
    <name type="scientific">Methanolacinia petrolearia (strain DSM 11571 / OCM 486 / SEBR 4847)</name>
    <name type="common">Methanoplanus petrolearius</name>
    <dbReference type="NCBI Taxonomy" id="679926"/>
    <lineage>
        <taxon>Archaea</taxon>
        <taxon>Methanobacteriati</taxon>
        <taxon>Methanobacteriota</taxon>
        <taxon>Stenosarchaea group</taxon>
        <taxon>Methanomicrobia</taxon>
        <taxon>Methanomicrobiales</taxon>
        <taxon>Methanomicrobiaceae</taxon>
        <taxon>Methanolacinia</taxon>
    </lineage>
</organism>
<dbReference type="GeneID" id="9743240"/>
<dbReference type="HOGENOM" id="CLU_2243830_0_0_2"/>
<dbReference type="AlphaFoldDB" id="E1RIX1"/>
<evidence type="ECO:0000313" key="1">
    <source>
        <dbReference type="EMBL" id="ADN35559.1"/>
    </source>
</evidence>
<sequence>MESRFGRGFITNIMLVAKHIGLPPERAWVGLADHLIEMQVPDRFRGTEVEEHLTDLRQKANWHQSGNMDAEDLESLNKSLKRLVLAIDRELGIEDPAVGKFD</sequence>
<dbReference type="RefSeq" id="WP_013328737.1">
    <property type="nucleotide sequence ID" value="NC_014507.1"/>
</dbReference>
<name>E1RIX1_METP4</name>
<dbReference type="OrthoDB" id="104702at2157"/>
<reference evidence="1 2" key="1">
    <citation type="journal article" date="2010" name="Stand. Genomic Sci.">
        <title>Complete genome sequence of Methanoplanus petrolearius type strain (SEBR 4847).</title>
        <authorList>
            <person name="Brambilla E."/>
            <person name="Djao O.D."/>
            <person name="Daligault H."/>
            <person name="Lapidus A."/>
            <person name="Lucas S."/>
            <person name="Hammon N."/>
            <person name="Nolan M."/>
            <person name="Tice H."/>
            <person name="Cheng J.F."/>
            <person name="Han C."/>
            <person name="Tapia R."/>
            <person name="Goodwin L."/>
            <person name="Pitluck S."/>
            <person name="Liolios K."/>
            <person name="Ivanova N."/>
            <person name="Mavromatis K."/>
            <person name="Mikhailova N."/>
            <person name="Pati A."/>
            <person name="Chen A."/>
            <person name="Palaniappan K."/>
            <person name="Land M."/>
            <person name="Hauser L."/>
            <person name="Chang Y.J."/>
            <person name="Jeffries C.D."/>
            <person name="Rohde M."/>
            <person name="Spring S."/>
            <person name="Sikorski J."/>
            <person name="Goker M."/>
            <person name="Woyke T."/>
            <person name="Bristow J."/>
            <person name="Eisen J.A."/>
            <person name="Markowitz V."/>
            <person name="Hugenholtz P."/>
            <person name="Kyrpides N.C."/>
            <person name="Klenk H.P."/>
        </authorList>
    </citation>
    <scope>NUCLEOTIDE SEQUENCE [LARGE SCALE GENOMIC DNA]</scope>
    <source>
        <strain evidence="2">DSM 11571 / OCM 486 / SEBR 4847</strain>
    </source>
</reference>
<dbReference type="STRING" id="679926.Mpet_0785"/>
<keyword evidence="2" id="KW-1185">Reference proteome</keyword>
<dbReference type="eggNOG" id="arCOG06906">
    <property type="taxonomic scope" value="Archaea"/>
</dbReference>
<evidence type="ECO:0000313" key="2">
    <source>
        <dbReference type="Proteomes" id="UP000006565"/>
    </source>
</evidence>
<proteinExistence type="predicted"/>
<dbReference type="EMBL" id="CP002117">
    <property type="protein sequence ID" value="ADN35559.1"/>
    <property type="molecule type" value="Genomic_DNA"/>
</dbReference>
<protein>
    <submittedName>
        <fullName evidence="1">Uncharacterized protein</fullName>
    </submittedName>
</protein>